<dbReference type="Pfam" id="PF01189">
    <property type="entry name" value="Methyltr_RsmB-F"/>
    <property type="match status" value="1"/>
</dbReference>
<evidence type="ECO:0000256" key="1">
    <source>
        <dbReference type="ARBA" id="ARBA00004173"/>
    </source>
</evidence>
<dbReference type="GO" id="GO:0008168">
    <property type="term" value="F:methyltransferase activity"/>
    <property type="evidence" value="ECO:0007669"/>
    <property type="project" value="UniProtKB-KW"/>
</dbReference>
<dbReference type="InterPro" id="IPR049560">
    <property type="entry name" value="MeTrfase_RsmB-F_NOP2_cat"/>
</dbReference>
<dbReference type="InterPro" id="IPR001678">
    <property type="entry name" value="MeTrfase_RsmB-F_NOP2_dom"/>
</dbReference>
<evidence type="ECO:0000313" key="14">
    <source>
        <dbReference type="EMBL" id="KAL3087616.1"/>
    </source>
</evidence>
<feature type="active site" description="Nucleophile" evidence="11">
    <location>
        <position position="34"/>
    </location>
</feature>
<keyword evidence="6 11" id="KW-0694">RNA-binding</keyword>
<keyword evidence="2" id="KW-0698">rRNA processing</keyword>
<keyword evidence="8" id="KW-0496">Mitochondrion</keyword>
<dbReference type="GO" id="GO:0005739">
    <property type="term" value="C:mitochondrion"/>
    <property type="evidence" value="ECO:0007669"/>
    <property type="project" value="UniProtKB-SubCell"/>
</dbReference>
<dbReference type="InterPro" id="IPR023267">
    <property type="entry name" value="RCMT"/>
</dbReference>
<dbReference type="Proteomes" id="UP001620645">
    <property type="component" value="Unassembled WGS sequence"/>
</dbReference>
<sequence>MNTDRLNLPQLQTRMMVNALRSVRVGGSVVYSTCTLSPTQNEMVVENACALARTHYGIKAVERSLKKMENRLTNTGLFQFSADCRRGSLMLPTLLSNFGPTYVCKILSKRWLKYAICPTSTEDEAGQSSEKGASSDNEVTNKTTTTTTTVISCRNDLIEK</sequence>
<dbReference type="AlphaFoldDB" id="A0ABD2JAG6"/>
<accession>A0ABD2JAG6</accession>
<evidence type="ECO:0000256" key="9">
    <source>
        <dbReference type="ARBA" id="ARBA00042050"/>
    </source>
</evidence>
<dbReference type="Gene3D" id="3.40.50.150">
    <property type="entry name" value="Vaccinia Virus protein VP39"/>
    <property type="match status" value="1"/>
</dbReference>
<evidence type="ECO:0000256" key="10">
    <source>
        <dbReference type="ARBA" id="ARBA00049302"/>
    </source>
</evidence>
<evidence type="ECO:0000256" key="11">
    <source>
        <dbReference type="PROSITE-ProRule" id="PRU01023"/>
    </source>
</evidence>
<feature type="region of interest" description="Disordered" evidence="12">
    <location>
        <begin position="122"/>
        <end position="144"/>
    </location>
</feature>
<evidence type="ECO:0000256" key="3">
    <source>
        <dbReference type="ARBA" id="ARBA00022603"/>
    </source>
</evidence>
<keyword evidence="15" id="KW-1185">Reference proteome</keyword>
<comment type="caution">
    <text evidence="11">Lacks conserved residue(s) required for the propagation of feature annotation.</text>
</comment>
<name>A0ABD2JAG6_HETSC</name>
<dbReference type="GO" id="GO:0006364">
    <property type="term" value="P:rRNA processing"/>
    <property type="evidence" value="ECO:0007669"/>
    <property type="project" value="UniProtKB-KW"/>
</dbReference>
<dbReference type="GO" id="GO:0032259">
    <property type="term" value="P:methylation"/>
    <property type="evidence" value="ECO:0007669"/>
    <property type="project" value="UniProtKB-KW"/>
</dbReference>
<keyword evidence="4 11" id="KW-0808">Transferase</keyword>
<dbReference type="PANTHER" id="PTHR22808:SF3">
    <property type="entry name" value="5-METHYLCYTOSINE RRNA METHYLTRANSFERASE NSUN4"/>
    <property type="match status" value="1"/>
</dbReference>
<comment type="subcellular location">
    <subcellularLocation>
        <location evidence="1">Mitochondrion</location>
    </subcellularLocation>
</comment>
<evidence type="ECO:0000256" key="2">
    <source>
        <dbReference type="ARBA" id="ARBA00022552"/>
    </source>
</evidence>
<evidence type="ECO:0000256" key="5">
    <source>
        <dbReference type="ARBA" id="ARBA00022691"/>
    </source>
</evidence>
<reference evidence="14 15" key="1">
    <citation type="submission" date="2024-10" db="EMBL/GenBank/DDBJ databases">
        <authorList>
            <person name="Kim D."/>
        </authorList>
    </citation>
    <scope>NUCLEOTIDE SEQUENCE [LARGE SCALE GENOMIC DNA]</scope>
    <source>
        <strain evidence="14">Taebaek</strain>
    </source>
</reference>
<keyword evidence="3 11" id="KW-0489">Methyltransferase</keyword>
<evidence type="ECO:0000259" key="13">
    <source>
        <dbReference type="PROSITE" id="PS51686"/>
    </source>
</evidence>
<comment type="similarity">
    <text evidence="11">Belongs to the class I-like SAM-binding methyltransferase superfamily. RsmB/NOP family.</text>
</comment>
<protein>
    <recommendedName>
        <fullName evidence="9">NOL1/NOP2/Sun domain family member 4</fullName>
    </recommendedName>
</protein>
<evidence type="ECO:0000256" key="12">
    <source>
        <dbReference type="SAM" id="MobiDB-lite"/>
    </source>
</evidence>
<proteinExistence type="inferred from homology"/>
<keyword evidence="7" id="KW-0809">Transit peptide</keyword>
<feature type="domain" description="SAM-dependent MTase RsmB/NOP-type" evidence="13">
    <location>
        <begin position="1"/>
        <end position="109"/>
    </location>
</feature>
<organism evidence="14 15">
    <name type="scientific">Heterodera schachtii</name>
    <name type="common">Sugarbeet cyst nematode worm</name>
    <name type="synonym">Tylenchus schachtii</name>
    <dbReference type="NCBI Taxonomy" id="97005"/>
    <lineage>
        <taxon>Eukaryota</taxon>
        <taxon>Metazoa</taxon>
        <taxon>Ecdysozoa</taxon>
        <taxon>Nematoda</taxon>
        <taxon>Chromadorea</taxon>
        <taxon>Rhabditida</taxon>
        <taxon>Tylenchina</taxon>
        <taxon>Tylenchomorpha</taxon>
        <taxon>Tylenchoidea</taxon>
        <taxon>Heteroderidae</taxon>
        <taxon>Heteroderinae</taxon>
        <taxon>Heterodera</taxon>
    </lineage>
</organism>
<comment type="catalytic activity">
    <reaction evidence="10">
        <text>a cytidine in rRNA + S-adenosyl-L-methionine = a 5-methylcytidine in rRNA + S-adenosyl-L-homocysteine + H(+)</text>
        <dbReference type="Rhea" id="RHEA:61484"/>
        <dbReference type="Rhea" id="RHEA-COMP:15836"/>
        <dbReference type="Rhea" id="RHEA-COMP:15837"/>
        <dbReference type="ChEBI" id="CHEBI:15378"/>
        <dbReference type="ChEBI" id="CHEBI:57856"/>
        <dbReference type="ChEBI" id="CHEBI:59789"/>
        <dbReference type="ChEBI" id="CHEBI:74483"/>
        <dbReference type="ChEBI" id="CHEBI:82748"/>
    </reaction>
</comment>
<dbReference type="EMBL" id="JBICCN010000176">
    <property type="protein sequence ID" value="KAL3087616.1"/>
    <property type="molecule type" value="Genomic_DNA"/>
</dbReference>
<dbReference type="SUPFAM" id="SSF53335">
    <property type="entry name" value="S-adenosyl-L-methionine-dependent methyltransferases"/>
    <property type="match status" value="1"/>
</dbReference>
<evidence type="ECO:0000256" key="7">
    <source>
        <dbReference type="ARBA" id="ARBA00022946"/>
    </source>
</evidence>
<dbReference type="PANTHER" id="PTHR22808">
    <property type="entry name" value="NCL1 YEAST -RELATED NOL1/NOP2/FMU SUN DOMAIN-CONTAINING"/>
    <property type="match status" value="1"/>
</dbReference>
<comment type="caution">
    <text evidence="14">The sequence shown here is derived from an EMBL/GenBank/DDBJ whole genome shotgun (WGS) entry which is preliminary data.</text>
</comment>
<feature type="compositionally biased region" description="Polar residues" evidence="12">
    <location>
        <begin position="126"/>
        <end position="142"/>
    </location>
</feature>
<keyword evidence="5 11" id="KW-0949">S-adenosyl-L-methionine</keyword>
<dbReference type="InterPro" id="IPR029063">
    <property type="entry name" value="SAM-dependent_MTases_sf"/>
</dbReference>
<dbReference type="GO" id="GO:0003723">
    <property type="term" value="F:RNA binding"/>
    <property type="evidence" value="ECO:0007669"/>
    <property type="project" value="UniProtKB-UniRule"/>
</dbReference>
<gene>
    <name evidence="14" type="ORF">niasHS_009824</name>
</gene>
<dbReference type="PROSITE" id="PS51686">
    <property type="entry name" value="SAM_MT_RSMB_NOP"/>
    <property type="match status" value="1"/>
</dbReference>
<evidence type="ECO:0000256" key="4">
    <source>
        <dbReference type="ARBA" id="ARBA00022679"/>
    </source>
</evidence>
<evidence type="ECO:0000256" key="8">
    <source>
        <dbReference type="ARBA" id="ARBA00023128"/>
    </source>
</evidence>
<evidence type="ECO:0000313" key="15">
    <source>
        <dbReference type="Proteomes" id="UP001620645"/>
    </source>
</evidence>
<evidence type="ECO:0000256" key="6">
    <source>
        <dbReference type="ARBA" id="ARBA00022884"/>
    </source>
</evidence>